<dbReference type="PANTHER" id="PTHR48081">
    <property type="entry name" value="AB HYDROLASE SUPERFAMILY PROTEIN C4A8.06C"/>
    <property type="match status" value="1"/>
</dbReference>
<keyword evidence="1 3" id="KW-0378">Hydrolase</keyword>
<dbReference type="InterPro" id="IPR013094">
    <property type="entry name" value="AB_hydrolase_3"/>
</dbReference>
<dbReference type="SUPFAM" id="SSF53474">
    <property type="entry name" value="alpha/beta-Hydrolases"/>
    <property type="match status" value="1"/>
</dbReference>
<gene>
    <name evidence="3" type="ORF">BDV29DRAFT_169883</name>
</gene>
<dbReference type="InterPro" id="IPR050300">
    <property type="entry name" value="GDXG_lipolytic_enzyme"/>
</dbReference>
<keyword evidence="4" id="KW-1185">Reference proteome</keyword>
<dbReference type="PANTHER" id="PTHR48081:SF8">
    <property type="entry name" value="ALPHA_BETA HYDROLASE FOLD-3 DOMAIN-CONTAINING PROTEIN-RELATED"/>
    <property type="match status" value="1"/>
</dbReference>
<evidence type="ECO:0000313" key="3">
    <source>
        <dbReference type="EMBL" id="KAB8076533.1"/>
    </source>
</evidence>
<proteinExistence type="predicted"/>
<name>A0A5N5X716_9EURO</name>
<dbReference type="AlphaFoldDB" id="A0A5N5X716"/>
<dbReference type="Proteomes" id="UP000326565">
    <property type="component" value="Unassembled WGS sequence"/>
</dbReference>
<accession>A0A5N5X716</accession>
<dbReference type="InterPro" id="IPR029058">
    <property type="entry name" value="AB_hydrolase_fold"/>
</dbReference>
<organism evidence="3 4">
    <name type="scientific">Aspergillus leporis</name>
    <dbReference type="NCBI Taxonomy" id="41062"/>
    <lineage>
        <taxon>Eukaryota</taxon>
        <taxon>Fungi</taxon>
        <taxon>Dikarya</taxon>
        <taxon>Ascomycota</taxon>
        <taxon>Pezizomycotina</taxon>
        <taxon>Eurotiomycetes</taxon>
        <taxon>Eurotiomycetidae</taxon>
        <taxon>Eurotiales</taxon>
        <taxon>Aspergillaceae</taxon>
        <taxon>Aspergillus</taxon>
        <taxon>Aspergillus subgen. Circumdati</taxon>
    </lineage>
</organism>
<dbReference type="GO" id="GO:0016787">
    <property type="term" value="F:hydrolase activity"/>
    <property type="evidence" value="ECO:0007669"/>
    <property type="project" value="UniProtKB-KW"/>
</dbReference>
<sequence>MPLQFDPEFAEAAAPILQEFGQVAKPAVHDITARRIWAGAISNKFPKSSLPEGMEHLVYHAPTPAGDYQIPIHHYRQKRAPEENDDRKGPAVVHLHGGGYFSLSPEDLQQLLVGYASGSGVQILSVDYRLAPEHPYPIPVEDCYTALQWVYSCVEKLSIDSHRIAVMGESAGGGLAAAVAVMARDRGLFPPLAKQILVYPMLDDRAFENHAGERAFWTTEDSITGWTAYLGEDVGTNRVSPYAAPARVGSVEGLPPVYIDCGQLDIFLQQDAEYASRFIEAGIPIEFHVYPGLPHGFEGLAPMAGCTKRAMENRFRAIREI</sequence>
<dbReference type="Pfam" id="PF07859">
    <property type="entry name" value="Abhydrolase_3"/>
    <property type="match status" value="1"/>
</dbReference>
<feature type="domain" description="Alpha/beta hydrolase fold-3" evidence="2">
    <location>
        <begin position="92"/>
        <end position="297"/>
    </location>
</feature>
<evidence type="ECO:0000313" key="4">
    <source>
        <dbReference type="Proteomes" id="UP000326565"/>
    </source>
</evidence>
<evidence type="ECO:0000256" key="1">
    <source>
        <dbReference type="ARBA" id="ARBA00022801"/>
    </source>
</evidence>
<dbReference type="EMBL" id="ML732179">
    <property type="protein sequence ID" value="KAB8076533.1"/>
    <property type="molecule type" value="Genomic_DNA"/>
</dbReference>
<reference evidence="3 4" key="1">
    <citation type="submission" date="2019-04" db="EMBL/GenBank/DDBJ databases">
        <title>Friends and foes A comparative genomics study of 23 Aspergillus species from section Flavi.</title>
        <authorList>
            <consortium name="DOE Joint Genome Institute"/>
            <person name="Kjaerbolling I."/>
            <person name="Vesth T."/>
            <person name="Frisvad J.C."/>
            <person name="Nybo J.L."/>
            <person name="Theobald S."/>
            <person name="Kildgaard S."/>
            <person name="Isbrandt T."/>
            <person name="Kuo A."/>
            <person name="Sato A."/>
            <person name="Lyhne E.K."/>
            <person name="Kogle M.E."/>
            <person name="Wiebenga A."/>
            <person name="Kun R.S."/>
            <person name="Lubbers R.J."/>
            <person name="Makela M.R."/>
            <person name="Barry K."/>
            <person name="Chovatia M."/>
            <person name="Clum A."/>
            <person name="Daum C."/>
            <person name="Haridas S."/>
            <person name="He G."/>
            <person name="LaButti K."/>
            <person name="Lipzen A."/>
            <person name="Mondo S."/>
            <person name="Riley R."/>
            <person name="Salamov A."/>
            <person name="Simmons B.A."/>
            <person name="Magnuson J.K."/>
            <person name="Henrissat B."/>
            <person name="Mortensen U.H."/>
            <person name="Larsen T.O."/>
            <person name="Devries R.P."/>
            <person name="Grigoriev I.V."/>
            <person name="Machida M."/>
            <person name="Baker S.E."/>
            <person name="Andersen M.R."/>
        </authorList>
    </citation>
    <scope>NUCLEOTIDE SEQUENCE [LARGE SCALE GENOMIC DNA]</scope>
    <source>
        <strain evidence="3 4">CBS 151.66</strain>
    </source>
</reference>
<protein>
    <submittedName>
        <fullName evidence="3">Alpha/Beta hydrolase protein</fullName>
    </submittedName>
</protein>
<evidence type="ECO:0000259" key="2">
    <source>
        <dbReference type="Pfam" id="PF07859"/>
    </source>
</evidence>
<dbReference type="Gene3D" id="3.40.50.1820">
    <property type="entry name" value="alpha/beta hydrolase"/>
    <property type="match status" value="1"/>
</dbReference>
<dbReference type="OrthoDB" id="408631at2759"/>